<evidence type="ECO:0000256" key="3">
    <source>
        <dbReference type="ARBA" id="ARBA00023163"/>
    </source>
</evidence>
<proteinExistence type="predicted"/>
<dbReference type="PANTHER" id="PTHR46797:SF23">
    <property type="entry name" value="HTH-TYPE TRANSCRIPTIONAL REGULATOR SUTR"/>
    <property type="match status" value="1"/>
</dbReference>
<keyword evidence="2" id="KW-0238">DNA-binding</keyword>
<dbReference type="CDD" id="cd00093">
    <property type="entry name" value="HTH_XRE"/>
    <property type="match status" value="1"/>
</dbReference>
<dbReference type="RefSeq" id="WP_322413242.1">
    <property type="nucleotide sequence ID" value="NZ_WNVG01000993.1"/>
</dbReference>
<dbReference type="PANTHER" id="PTHR46797">
    <property type="entry name" value="HTH-TYPE TRANSCRIPTIONAL REGULATOR"/>
    <property type="match status" value="1"/>
</dbReference>
<keyword evidence="1" id="KW-0805">Transcription regulation</keyword>
<evidence type="ECO:0000259" key="4">
    <source>
        <dbReference type="PROSITE" id="PS50943"/>
    </source>
</evidence>
<evidence type="ECO:0000313" key="6">
    <source>
        <dbReference type="Proteomes" id="UP001289066"/>
    </source>
</evidence>
<sequence>MNINFIIAENLKALRTERNLSLGQLAELSDVSKVMISQIEKGDTNPTINTLWKIANGLKVPYTSLLEQKENDTCIISKKDIEAQLTEE</sequence>
<dbReference type="EMBL" id="WNVG01000993">
    <property type="protein sequence ID" value="MDZ5034857.1"/>
    <property type="molecule type" value="Genomic_DNA"/>
</dbReference>
<dbReference type="Pfam" id="PF01381">
    <property type="entry name" value="HTH_3"/>
    <property type="match status" value="1"/>
</dbReference>
<dbReference type="GO" id="GO:0005829">
    <property type="term" value="C:cytosol"/>
    <property type="evidence" value="ECO:0007669"/>
    <property type="project" value="TreeGrafter"/>
</dbReference>
<protein>
    <submittedName>
        <fullName evidence="5">Helix-turn-helix domain-containing protein</fullName>
    </submittedName>
</protein>
<evidence type="ECO:0000313" key="5">
    <source>
        <dbReference type="EMBL" id="MDZ5034857.1"/>
    </source>
</evidence>
<dbReference type="GO" id="GO:0003677">
    <property type="term" value="F:DNA binding"/>
    <property type="evidence" value="ECO:0007669"/>
    <property type="project" value="UniProtKB-KW"/>
</dbReference>
<dbReference type="AlphaFoldDB" id="A0AAW9J8R9"/>
<dbReference type="InterPro" id="IPR010982">
    <property type="entry name" value="Lambda_DNA-bd_dom_sf"/>
</dbReference>
<dbReference type="InterPro" id="IPR050807">
    <property type="entry name" value="TransReg_Diox_bact_type"/>
</dbReference>
<reference evidence="5" key="1">
    <citation type="submission" date="2019-11" db="EMBL/GenBank/DDBJ databases">
        <title>Characterization of Clostridium perfringens isolates from swine manure treated agricultural soils.</title>
        <authorList>
            <person name="Wushke S.T."/>
        </authorList>
    </citation>
    <scope>NUCLEOTIDE SEQUENCE</scope>
    <source>
        <strain evidence="5">X15</strain>
    </source>
</reference>
<comment type="caution">
    <text evidence="5">The sequence shown here is derived from an EMBL/GenBank/DDBJ whole genome shotgun (WGS) entry which is preliminary data.</text>
</comment>
<dbReference type="Proteomes" id="UP001289066">
    <property type="component" value="Unassembled WGS sequence"/>
</dbReference>
<evidence type="ECO:0000256" key="2">
    <source>
        <dbReference type="ARBA" id="ARBA00023125"/>
    </source>
</evidence>
<feature type="non-terminal residue" evidence="5">
    <location>
        <position position="88"/>
    </location>
</feature>
<organism evidence="5 6">
    <name type="scientific">Clostridium perfringens</name>
    <dbReference type="NCBI Taxonomy" id="1502"/>
    <lineage>
        <taxon>Bacteria</taxon>
        <taxon>Bacillati</taxon>
        <taxon>Bacillota</taxon>
        <taxon>Clostridia</taxon>
        <taxon>Eubacteriales</taxon>
        <taxon>Clostridiaceae</taxon>
        <taxon>Clostridium</taxon>
    </lineage>
</organism>
<dbReference type="GO" id="GO:0003700">
    <property type="term" value="F:DNA-binding transcription factor activity"/>
    <property type="evidence" value="ECO:0007669"/>
    <property type="project" value="TreeGrafter"/>
</dbReference>
<dbReference type="Gene3D" id="1.10.260.40">
    <property type="entry name" value="lambda repressor-like DNA-binding domains"/>
    <property type="match status" value="1"/>
</dbReference>
<accession>A0AAW9J8R9</accession>
<dbReference type="PROSITE" id="PS50943">
    <property type="entry name" value="HTH_CROC1"/>
    <property type="match status" value="1"/>
</dbReference>
<dbReference type="SUPFAM" id="SSF47413">
    <property type="entry name" value="lambda repressor-like DNA-binding domains"/>
    <property type="match status" value="1"/>
</dbReference>
<name>A0AAW9J8R9_CLOPF</name>
<gene>
    <name evidence="5" type="ORF">GNF81_19390</name>
</gene>
<dbReference type="InterPro" id="IPR001387">
    <property type="entry name" value="Cro/C1-type_HTH"/>
</dbReference>
<keyword evidence="3" id="KW-0804">Transcription</keyword>
<evidence type="ECO:0000256" key="1">
    <source>
        <dbReference type="ARBA" id="ARBA00023015"/>
    </source>
</evidence>
<dbReference type="SMART" id="SM00530">
    <property type="entry name" value="HTH_XRE"/>
    <property type="match status" value="1"/>
</dbReference>
<feature type="domain" description="HTH cro/C1-type" evidence="4">
    <location>
        <begin position="11"/>
        <end position="65"/>
    </location>
</feature>